<dbReference type="RefSeq" id="WP_100677041.1">
    <property type="nucleotide sequence ID" value="NZ_NIPO01000001.1"/>
</dbReference>
<evidence type="ECO:0000259" key="2">
    <source>
        <dbReference type="Pfam" id="PF13439"/>
    </source>
</evidence>
<dbReference type="Pfam" id="PF00534">
    <property type="entry name" value="Glycos_transf_1"/>
    <property type="match status" value="1"/>
</dbReference>
<dbReference type="Gene3D" id="3.40.50.2000">
    <property type="entry name" value="Glycogen Phosphorylase B"/>
    <property type="match status" value="2"/>
</dbReference>
<comment type="caution">
    <text evidence="3">The sequence shown here is derived from an EMBL/GenBank/DDBJ whole genome shotgun (WGS) entry which is preliminary data.</text>
</comment>
<dbReference type="Pfam" id="PF13439">
    <property type="entry name" value="Glyco_transf_4"/>
    <property type="match status" value="1"/>
</dbReference>
<feature type="domain" description="Glycosyl transferase family 1" evidence="1">
    <location>
        <begin position="176"/>
        <end position="340"/>
    </location>
</feature>
<dbReference type="InterPro" id="IPR050194">
    <property type="entry name" value="Glycosyltransferase_grp1"/>
</dbReference>
<accession>A0A2M9R426</accession>
<name>A0A2M9R426_9FLAO</name>
<dbReference type="InterPro" id="IPR028098">
    <property type="entry name" value="Glyco_trans_4-like_N"/>
</dbReference>
<dbReference type="GO" id="GO:0016757">
    <property type="term" value="F:glycosyltransferase activity"/>
    <property type="evidence" value="ECO:0007669"/>
    <property type="project" value="InterPro"/>
</dbReference>
<dbReference type="AlphaFoldDB" id="A0A2M9R426"/>
<dbReference type="OrthoDB" id="9811239at2"/>
<dbReference type="EMBL" id="NIPO01000001">
    <property type="protein sequence ID" value="PJR03473.1"/>
    <property type="molecule type" value="Genomic_DNA"/>
</dbReference>
<dbReference type="Proteomes" id="UP000231960">
    <property type="component" value="Unassembled WGS sequence"/>
</dbReference>
<dbReference type="CDD" id="cd03811">
    <property type="entry name" value="GT4_GT28_WabH-like"/>
    <property type="match status" value="1"/>
</dbReference>
<evidence type="ECO:0000313" key="4">
    <source>
        <dbReference type="Proteomes" id="UP000231960"/>
    </source>
</evidence>
<reference evidence="3 4" key="1">
    <citation type="submission" date="2017-06" db="EMBL/GenBank/DDBJ databases">
        <title>Description of Avrilella dinanensis gen. nov. sp. nov.</title>
        <authorList>
            <person name="Leyer C."/>
            <person name="Sassi M."/>
            <person name="Minet J."/>
            <person name="Kayal S."/>
            <person name="Cattoir V."/>
        </authorList>
    </citation>
    <scope>NUCLEOTIDE SEQUENCE [LARGE SCALE GENOMIC DNA]</scope>
    <source>
        <strain evidence="3 4">UR159</strain>
    </source>
</reference>
<organism evidence="3 4">
    <name type="scientific">Avrilella dinanensis</name>
    <dbReference type="NCBI Taxonomy" id="2008672"/>
    <lineage>
        <taxon>Bacteria</taxon>
        <taxon>Pseudomonadati</taxon>
        <taxon>Bacteroidota</taxon>
        <taxon>Flavobacteriia</taxon>
        <taxon>Flavobacteriales</taxon>
        <taxon>Flavobacteriaceae</taxon>
        <taxon>Avrilella</taxon>
    </lineage>
</organism>
<protein>
    <recommendedName>
        <fullName evidence="5">Glycosyl transferase family 1 domain-containing protein</fullName>
    </recommendedName>
</protein>
<proteinExistence type="predicted"/>
<dbReference type="PANTHER" id="PTHR45947:SF3">
    <property type="entry name" value="SULFOQUINOVOSYL TRANSFERASE SQD2"/>
    <property type="match status" value="1"/>
</dbReference>
<feature type="domain" description="Glycosyltransferase subfamily 4-like N-terminal" evidence="2">
    <location>
        <begin position="12"/>
        <end position="170"/>
    </location>
</feature>
<evidence type="ECO:0008006" key="5">
    <source>
        <dbReference type="Google" id="ProtNLM"/>
    </source>
</evidence>
<evidence type="ECO:0000259" key="1">
    <source>
        <dbReference type="Pfam" id="PF00534"/>
    </source>
</evidence>
<dbReference type="InterPro" id="IPR001296">
    <property type="entry name" value="Glyco_trans_1"/>
</dbReference>
<keyword evidence="4" id="KW-1185">Reference proteome</keyword>
<gene>
    <name evidence="3" type="ORF">CDL10_02320</name>
</gene>
<dbReference type="PANTHER" id="PTHR45947">
    <property type="entry name" value="SULFOQUINOVOSYL TRANSFERASE SQD2"/>
    <property type="match status" value="1"/>
</dbReference>
<sequence length="365" mass="41924">MKIAFFNSIVFWGGGEKWHYETAVSFAKMNHQVYFFGNPKGKIHEKLQSHHDIRFVPVNLSNLSFLNPFKINRLAKILKKEQIEVIIINHPGDLKIAANAAHKAGVKRIIYRRGSAIPVKNKFLNRYIFKNWVTDILANSQATKVTILQNNPDLFPKEKIKVIYNHIDVQEFLSRESSPKITRNNDEIIIGNLGRLSYQKNQKFLIDLSKKLSQQHINHKIYIGGTGELEAELKQYNKEQNTEENVIFTGFETNVKNFLSGIDVFFLSSIWEGFGYVLAEANLCEKPCIAFNTNSMPELVIDNKNGFLITPNDLDEAVEKIKLFAQNPQLITEYGAYGKEFVLHNFSKEVIIQQLKEYILESPST</sequence>
<evidence type="ECO:0000313" key="3">
    <source>
        <dbReference type="EMBL" id="PJR03473.1"/>
    </source>
</evidence>
<dbReference type="SUPFAM" id="SSF53756">
    <property type="entry name" value="UDP-Glycosyltransferase/glycogen phosphorylase"/>
    <property type="match status" value="1"/>
</dbReference>